<dbReference type="Pfam" id="PF01208">
    <property type="entry name" value="URO-D"/>
    <property type="match status" value="1"/>
</dbReference>
<dbReference type="Gene3D" id="3.20.20.210">
    <property type="match status" value="1"/>
</dbReference>
<name>X1UZI4_9ZZZZ</name>
<dbReference type="EMBL" id="BARW01026757">
    <property type="protein sequence ID" value="GAJ08957.1"/>
    <property type="molecule type" value="Genomic_DNA"/>
</dbReference>
<dbReference type="InterPro" id="IPR000257">
    <property type="entry name" value="Uroporphyrinogen_deCOase"/>
</dbReference>
<evidence type="ECO:0000313" key="2">
    <source>
        <dbReference type="EMBL" id="GAJ08957.1"/>
    </source>
</evidence>
<gene>
    <name evidence="2" type="ORF">S12H4_43572</name>
</gene>
<sequence length="195" mass="22428">YMFYDNPGLIEDMMEQVLYLETEVIKRTLKDIKIQLATFWEDMAYKAGPLISPAMVRKFMMPRYKKITDLLHSYGVDVIFLDSDGNLNELVPLWLEVGINYIWPFEVAAHNDIVALRKKYGNDLIIGGGIDKRALAKGKEAIREEVMSKVPFLLETGGYFPSLDHGVPPDVTFENYCYYINLMREVAGLEKLSFQ</sequence>
<comment type="caution">
    <text evidence="2">The sequence shown here is derived from an EMBL/GenBank/DDBJ whole genome shotgun (WGS) entry which is preliminary data.</text>
</comment>
<proteinExistence type="predicted"/>
<feature type="non-terminal residue" evidence="2">
    <location>
        <position position="1"/>
    </location>
</feature>
<dbReference type="SUPFAM" id="SSF51726">
    <property type="entry name" value="UROD/MetE-like"/>
    <property type="match status" value="1"/>
</dbReference>
<feature type="domain" description="Uroporphyrinogen decarboxylase (URO-D)" evidence="1">
    <location>
        <begin position="4"/>
        <end position="185"/>
    </location>
</feature>
<protein>
    <recommendedName>
        <fullName evidence="1">Uroporphyrinogen decarboxylase (URO-D) domain-containing protein</fullName>
    </recommendedName>
</protein>
<accession>X1UZI4</accession>
<organism evidence="2">
    <name type="scientific">marine sediment metagenome</name>
    <dbReference type="NCBI Taxonomy" id="412755"/>
    <lineage>
        <taxon>unclassified sequences</taxon>
        <taxon>metagenomes</taxon>
        <taxon>ecological metagenomes</taxon>
    </lineage>
</organism>
<dbReference type="InterPro" id="IPR038071">
    <property type="entry name" value="UROD/MetE-like_sf"/>
</dbReference>
<evidence type="ECO:0000259" key="1">
    <source>
        <dbReference type="Pfam" id="PF01208"/>
    </source>
</evidence>
<reference evidence="2" key="1">
    <citation type="journal article" date="2014" name="Front. Microbiol.">
        <title>High frequency of phylogenetically diverse reductive dehalogenase-homologous genes in deep subseafloor sedimentary metagenomes.</title>
        <authorList>
            <person name="Kawai M."/>
            <person name="Futagami T."/>
            <person name="Toyoda A."/>
            <person name="Takaki Y."/>
            <person name="Nishi S."/>
            <person name="Hori S."/>
            <person name="Arai W."/>
            <person name="Tsubouchi T."/>
            <person name="Morono Y."/>
            <person name="Uchiyama I."/>
            <person name="Ito T."/>
            <person name="Fujiyama A."/>
            <person name="Inagaki F."/>
            <person name="Takami H."/>
        </authorList>
    </citation>
    <scope>NUCLEOTIDE SEQUENCE</scope>
    <source>
        <strain evidence="2">Expedition CK06-06</strain>
    </source>
</reference>
<dbReference type="GO" id="GO:0006779">
    <property type="term" value="P:porphyrin-containing compound biosynthetic process"/>
    <property type="evidence" value="ECO:0007669"/>
    <property type="project" value="InterPro"/>
</dbReference>
<dbReference type="GO" id="GO:0004853">
    <property type="term" value="F:uroporphyrinogen decarboxylase activity"/>
    <property type="evidence" value="ECO:0007669"/>
    <property type="project" value="InterPro"/>
</dbReference>
<dbReference type="AlphaFoldDB" id="X1UZI4"/>